<feature type="transmembrane region" description="Helical" evidence="3">
    <location>
        <begin position="188"/>
        <end position="209"/>
    </location>
</feature>
<dbReference type="OrthoDB" id="6499973at2759"/>
<accession>A0A0N1H6E9</accession>
<protein>
    <submittedName>
        <fullName evidence="5">Monocarboxylate transporter 12</fullName>
    </submittedName>
</protein>
<keyword evidence="6" id="KW-1185">Reference proteome</keyword>
<keyword evidence="3" id="KW-0472">Membrane</keyword>
<keyword evidence="3" id="KW-0812">Transmembrane</keyword>
<feature type="transmembrane region" description="Helical" evidence="3">
    <location>
        <begin position="388"/>
        <end position="410"/>
    </location>
</feature>
<organism evidence="5 6">
    <name type="scientific">Cyphellophora attinorum</name>
    <dbReference type="NCBI Taxonomy" id="1664694"/>
    <lineage>
        <taxon>Eukaryota</taxon>
        <taxon>Fungi</taxon>
        <taxon>Dikarya</taxon>
        <taxon>Ascomycota</taxon>
        <taxon>Pezizomycotina</taxon>
        <taxon>Eurotiomycetes</taxon>
        <taxon>Chaetothyriomycetidae</taxon>
        <taxon>Chaetothyriales</taxon>
        <taxon>Cyphellophoraceae</taxon>
        <taxon>Cyphellophora</taxon>
    </lineage>
</organism>
<dbReference type="InterPro" id="IPR050327">
    <property type="entry name" value="Proton-linked_MCT"/>
</dbReference>
<comment type="similarity">
    <text evidence="2">Belongs to the major facilitator superfamily. Monocarboxylate porter (TC 2.A.1.13) family.</text>
</comment>
<dbReference type="Proteomes" id="UP000038010">
    <property type="component" value="Unassembled WGS sequence"/>
</dbReference>
<reference evidence="5 6" key="1">
    <citation type="submission" date="2015-06" db="EMBL/GenBank/DDBJ databases">
        <title>Draft genome of the ant-associated black yeast Phialophora attae CBS 131958.</title>
        <authorList>
            <person name="Moreno L.F."/>
            <person name="Stielow B.J."/>
            <person name="de Hoog S."/>
            <person name="Vicente V.A."/>
            <person name="Weiss V.A."/>
            <person name="de Vries M."/>
            <person name="Cruz L.M."/>
            <person name="Souza E.M."/>
        </authorList>
    </citation>
    <scope>NUCLEOTIDE SEQUENCE [LARGE SCALE GENOMIC DNA]</scope>
    <source>
        <strain evidence="5 6">CBS 131958</strain>
    </source>
</reference>
<feature type="transmembrane region" description="Helical" evidence="3">
    <location>
        <begin position="422"/>
        <end position="444"/>
    </location>
</feature>
<feature type="transmembrane region" description="Helical" evidence="3">
    <location>
        <begin position="156"/>
        <end position="176"/>
    </location>
</feature>
<dbReference type="VEuPathDB" id="FungiDB:AB675_9167"/>
<dbReference type="GeneID" id="28741558"/>
<evidence type="ECO:0000313" key="5">
    <source>
        <dbReference type="EMBL" id="KPI41593.1"/>
    </source>
</evidence>
<feature type="transmembrane region" description="Helical" evidence="3">
    <location>
        <begin position="60"/>
        <end position="84"/>
    </location>
</feature>
<dbReference type="InterPro" id="IPR036259">
    <property type="entry name" value="MFS_trans_sf"/>
</dbReference>
<evidence type="ECO:0000256" key="1">
    <source>
        <dbReference type="ARBA" id="ARBA00004141"/>
    </source>
</evidence>
<feature type="transmembrane region" description="Helical" evidence="3">
    <location>
        <begin position="221"/>
        <end position="241"/>
    </location>
</feature>
<dbReference type="RefSeq" id="XP_018001556.1">
    <property type="nucleotide sequence ID" value="XM_018149678.1"/>
</dbReference>
<dbReference type="GO" id="GO:0016020">
    <property type="term" value="C:membrane"/>
    <property type="evidence" value="ECO:0007669"/>
    <property type="project" value="UniProtKB-SubCell"/>
</dbReference>
<feature type="transmembrane region" description="Helical" evidence="3">
    <location>
        <begin position="296"/>
        <end position="316"/>
    </location>
</feature>
<evidence type="ECO:0000256" key="2">
    <source>
        <dbReference type="ARBA" id="ARBA00006727"/>
    </source>
</evidence>
<dbReference type="AlphaFoldDB" id="A0A0N1H6E9"/>
<feature type="transmembrane region" description="Helical" evidence="3">
    <location>
        <begin position="353"/>
        <end position="376"/>
    </location>
</feature>
<feature type="transmembrane region" description="Helical" evidence="3">
    <location>
        <begin position="261"/>
        <end position="284"/>
    </location>
</feature>
<name>A0A0N1H6E9_9EURO</name>
<dbReference type="PANTHER" id="PTHR11360">
    <property type="entry name" value="MONOCARBOXYLATE TRANSPORTER"/>
    <property type="match status" value="1"/>
</dbReference>
<dbReference type="Pfam" id="PF07690">
    <property type="entry name" value="MFS_1"/>
    <property type="match status" value="1"/>
</dbReference>
<evidence type="ECO:0000313" key="6">
    <source>
        <dbReference type="Proteomes" id="UP000038010"/>
    </source>
</evidence>
<comment type="subcellular location">
    <subcellularLocation>
        <location evidence="1">Membrane</location>
        <topology evidence="1">Multi-pass membrane protein</topology>
    </subcellularLocation>
</comment>
<evidence type="ECO:0000259" key="4">
    <source>
        <dbReference type="PROSITE" id="PS50850"/>
    </source>
</evidence>
<feature type="transmembrane region" description="Helical" evidence="3">
    <location>
        <begin position="328"/>
        <end position="347"/>
    </location>
</feature>
<dbReference type="InterPro" id="IPR011701">
    <property type="entry name" value="MFS"/>
</dbReference>
<dbReference type="SUPFAM" id="SSF103473">
    <property type="entry name" value="MFS general substrate transporter"/>
    <property type="match status" value="1"/>
</dbReference>
<feature type="domain" description="Major facilitator superfamily (MFS) profile" evidence="4">
    <location>
        <begin position="262"/>
        <end position="456"/>
    </location>
</feature>
<dbReference type="Gene3D" id="1.20.1250.20">
    <property type="entry name" value="MFS general substrate transporter like domains"/>
    <property type="match status" value="2"/>
</dbReference>
<dbReference type="InterPro" id="IPR020846">
    <property type="entry name" value="MFS_dom"/>
</dbReference>
<feature type="transmembrane region" description="Helical" evidence="3">
    <location>
        <begin position="131"/>
        <end position="150"/>
    </location>
</feature>
<evidence type="ECO:0000256" key="3">
    <source>
        <dbReference type="SAM" id="Phobius"/>
    </source>
</evidence>
<dbReference type="PROSITE" id="PS50850">
    <property type="entry name" value="MFS"/>
    <property type="match status" value="1"/>
</dbReference>
<dbReference type="GO" id="GO:0022857">
    <property type="term" value="F:transmembrane transporter activity"/>
    <property type="evidence" value="ECO:0007669"/>
    <property type="project" value="InterPro"/>
</dbReference>
<keyword evidence="3" id="KW-1133">Transmembrane helix</keyword>
<dbReference type="PANTHER" id="PTHR11360:SF305">
    <property type="entry name" value="MAJOR FACILITATOR SUPERFAMILY (MFS) PROFILE DOMAIN-CONTAINING PROTEIN"/>
    <property type="match status" value="1"/>
</dbReference>
<gene>
    <name evidence="5" type="ORF">AB675_9167</name>
</gene>
<dbReference type="EMBL" id="LFJN01000009">
    <property type="protein sequence ID" value="KPI41593.1"/>
    <property type="molecule type" value="Genomic_DNA"/>
</dbReference>
<feature type="transmembrane region" description="Helical" evidence="3">
    <location>
        <begin position="104"/>
        <end position="124"/>
    </location>
</feature>
<sequence length="456" mass="47123">MTTTATILETQRARSDDTSIALESIGDSSSRHSNNDTTSVLALDDTAPENATTVIPDGGYGWIVVASSSVITFWFSGMTGAWGIIQAALLSSSLKDTPPSTTAFIGSLGITICVAFGLVGVHVMRLISARYTAVLGIALLGLGALLSGFTTSNVAGLFQTFGVILGVGDCLCFTVANVMPAQYFSRRLGLANGLVKASGGIGATLLSIALNSLIEKVGIEWTFRILGAGVLCTGIPAALAIKERTSLPNVPIFDFSLLKDIPFAAIFLAGATVTFTLFVPPFFLPLFAKSIGLNSGTGAALVASFNACTAIGRFIAGPACDKFGPLNTFVVAVALNAITTLAIWPVSSALPSLVVFAILNGISNGAFFTTLPTVVVSMVDPSRHAMGMSLSITGWTGGYLMGTPIAGYLLEAAGGEDGGVEAYRPAIFYAGGIATLSSVFVLVARMGREIKVFKRV</sequence>
<proteinExistence type="inferred from homology"/>
<comment type="caution">
    <text evidence="5">The sequence shown here is derived from an EMBL/GenBank/DDBJ whole genome shotgun (WGS) entry which is preliminary data.</text>
</comment>